<evidence type="ECO:0000256" key="7">
    <source>
        <dbReference type="ARBA" id="ARBA00022927"/>
    </source>
</evidence>
<evidence type="ECO:0000256" key="3">
    <source>
        <dbReference type="ARBA" id="ARBA00022448"/>
    </source>
</evidence>
<dbReference type="SUPFAM" id="SSF47781">
    <property type="entry name" value="RuvA domain 2-like"/>
    <property type="match status" value="1"/>
</dbReference>
<dbReference type="SUPFAM" id="SSF54523">
    <property type="entry name" value="Pili subunits"/>
    <property type="match status" value="1"/>
</dbReference>
<keyword evidence="6" id="KW-0812">Transmembrane</keyword>
<dbReference type="RefSeq" id="WP_378163453.1">
    <property type="nucleotide sequence ID" value="NZ_JBHSBU010000001.1"/>
</dbReference>
<organism evidence="13 14">
    <name type="scientific">Chitinimonas lacunae</name>
    <dbReference type="NCBI Taxonomy" id="1963018"/>
    <lineage>
        <taxon>Bacteria</taxon>
        <taxon>Pseudomonadati</taxon>
        <taxon>Pseudomonadota</taxon>
        <taxon>Betaproteobacteria</taxon>
        <taxon>Neisseriales</taxon>
        <taxon>Chitinibacteraceae</taxon>
        <taxon>Chitinimonas</taxon>
    </lineage>
</organism>
<dbReference type="Gene3D" id="3.30.1300.30">
    <property type="entry name" value="GSPII I/J protein-like"/>
    <property type="match status" value="1"/>
</dbReference>
<dbReference type="Gene3D" id="1.10.40.60">
    <property type="entry name" value="EpsJ-like"/>
    <property type="match status" value="2"/>
</dbReference>
<accession>A0ABV8MNS2</accession>
<keyword evidence="8" id="KW-1133">Transmembrane helix</keyword>
<dbReference type="PIRSF" id="PIRSF002786">
    <property type="entry name" value="XcpX"/>
    <property type="match status" value="1"/>
</dbReference>
<keyword evidence="4 10" id="KW-1003">Cell membrane</keyword>
<feature type="domain" description="T2SS protein K first SAM-like" evidence="12">
    <location>
        <begin position="105"/>
        <end position="207"/>
    </location>
</feature>
<dbReference type="PANTHER" id="PTHR38831">
    <property type="entry name" value="TYPE II SECRETION SYSTEM PROTEIN K"/>
    <property type="match status" value="1"/>
</dbReference>
<dbReference type="InterPro" id="IPR005628">
    <property type="entry name" value="GspK"/>
</dbReference>
<dbReference type="NCBIfam" id="NF037980">
    <property type="entry name" value="T2SS_GspK"/>
    <property type="match status" value="1"/>
</dbReference>
<evidence type="ECO:0000256" key="5">
    <source>
        <dbReference type="ARBA" id="ARBA00022519"/>
    </source>
</evidence>
<dbReference type="PANTHER" id="PTHR38831:SF1">
    <property type="entry name" value="TYPE II SECRETION SYSTEM PROTEIN K-RELATED"/>
    <property type="match status" value="1"/>
</dbReference>
<dbReference type="Pfam" id="PF03934">
    <property type="entry name" value="T2SSK"/>
    <property type="match status" value="1"/>
</dbReference>
<dbReference type="SUPFAM" id="SSF158544">
    <property type="entry name" value="GspK insert domain-like"/>
    <property type="match status" value="1"/>
</dbReference>
<dbReference type="InterPro" id="IPR045584">
    <property type="entry name" value="Pilin-like"/>
</dbReference>
<dbReference type="Pfam" id="PF21687">
    <property type="entry name" value="T2SSK_1st"/>
    <property type="match status" value="1"/>
</dbReference>
<evidence type="ECO:0000256" key="8">
    <source>
        <dbReference type="ARBA" id="ARBA00022989"/>
    </source>
</evidence>
<evidence type="ECO:0000256" key="6">
    <source>
        <dbReference type="ARBA" id="ARBA00022692"/>
    </source>
</evidence>
<dbReference type="EMBL" id="JBHSBU010000001">
    <property type="protein sequence ID" value="MFC4159564.1"/>
    <property type="molecule type" value="Genomic_DNA"/>
</dbReference>
<evidence type="ECO:0000259" key="12">
    <source>
        <dbReference type="Pfam" id="PF21687"/>
    </source>
</evidence>
<dbReference type="Proteomes" id="UP001595791">
    <property type="component" value="Unassembled WGS sequence"/>
</dbReference>
<comment type="similarity">
    <text evidence="2 10">Belongs to the GSP K family.</text>
</comment>
<evidence type="ECO:0000313" key="13">
    <source>
        <dbReference type="EMBL" id="MFC4159564.1"/>
    </source>
</evidence>
<sequence>MKPSRRRQRGMAIVTAVAVAALVAALASFMAWRFGLWLRQVDNQHDMAQARIVARAAVNLARLMLQSDARRNDIVDHAGETWAMPIPSLPVEKGTVGGRILDAQGRFNLNNLVRSGVVSGPDLEAYQRLLAQLGLREELAMALVDWIDADDRTHFPGGAEDQEYLSRDNPYRTSNRELFDLAELARVQGYTPEVVERLEPFVTALPQATTVNVNFAPAEVLMALLPGLDLPTAQSLVRQRETEPFLQLSQFTAALPPALADLVTADKLSVTTRYFYTDADARFGRVSLSYRALVERFNDQVPRIVWMKRK</sequence>
<dbReference type="InterPro" id="IPR049179">
    <property type="entry name" value="T2SSK_SAM-like_2nd"/>
</dbReference>
<protein>
    <recommendedName>
        <fullName evidence="10">Type II secretion system protein K</fullName>
    </recommendedName>
</protein>
<keyword evidence="3 10" id="KW-0813">Transport</keyword>
<name>A0ABV8MNS2_9NEIS</name>
<feature type="domain" description="T2SS protein K second SAM-like" evidence="11">
    <location>
        <begin position="211"/>
        <end position="261"/>
    </location>
</feature>
<keyword evidence="7" id="KW-0653">Protein transport</keyword>
<evidence type="ECO:0000256" key="1">
    <source>
        <dbReference type="ARBA" id="ARBA00004533"/>
    </source>
</evidence>
<dbReference type="InterPro" id="IPR038072">
    <property type="entry name" value="GspK_central_sf"/>
</dbReference>
<reference evidence="14" key="1">
    <citation type="journal article" date="2019" name="Int. J. Syst. Evol. Microbiol.">
        <title>The Global Catalogue of Microorganisms (GCM) 10K type strain sequencing project: providing services to taxonomists for standard genome sequencing and annotation.</title>
        <authorList>
            <consortium name="The Broad Institute Genomics Platform"/>
            <consortium name="The Broad Institute Genome Sequencing Center for Infectious Disease"/>
            <person name="Wu L."/>
            <person name="Ma J."/>
        </authorList>
    </citation>
    <scope>NUCLEOTIDE SEQUENCE [LARGE SCALE GENOMIC DNA]</scope>
    <source>
        <strain evidence="14">LMG 29894</strain>
    </source>
</reference>
<evidence type="ECO:0000313" key="14">
    <source>
        <dbReference type="Proteomes" id="UP001595791"/>
    </source>
</evidence>
<evidence type="ECO:0000256" key="10">
    <source>
        <dbReference type="PIRNR" id="PIRNR002786"/>
    </source>
</evidence>
<dbReference type="InterPro" id="IPR049031">
    <property type="entry name" value="T2SSK_SAM-like_1st"/>
</dbReference>
<keyword evidence="9 10" id="KW-0472">Membrane</keyword>
<proteinExistence type="inferred from homology"/>
<dbReference type="InterPro" id="IPR010994">
    <property type="entry name" value="RuvA_2-like"/>
</dbReference>
<evidence type="ECO:0000259" key="11">
    <source>
        <dbReference type="Pfam" id="PF03934"/>
    </source>
</evidence>
<evidence type="ECO:0000256" key="9">
    <source>
        <dbReference type="ARBA" id="ARBA00023136"/>
    </source>
</evidence>
<gene>
    <name evidence="13" type="primary">gspK</name>
    <name evidence="13" type="ORF">ACFOW7_09400</name>
</gene>
<comment type="subcellular location">
    <subcellularLocation>
        <location evidence="1 10">Cell inner membrane</location>
    </subcellularLocation>
</comment>
<evidence type="ECO:0000256" key="2">
    <source>
        <dbReference type="ARBA" id="ARBA00007246"/>
    </source>
</evidence>
<comment type="caution">
    <text evidence="13">The sequence shown here is derived from an EMBL/GenBank/DDBJ whole genome shotgun (WGS) entry which is preliminary data.</text>
</comment>
<keyword evidence="14" id="KW-1185">Reference proteome</keyword>
<keyword evidence="5 10" id="KW-0997">Cell inner membrane</keyword>
<evidence type="ECO:0000256" key="4">
    <source>
        <dbReference type="ARBA" id="ARBA00022475"/>
    </source>
</evidence>